<keyword evidence="1" id="KW-1133">Transmembrane helix</keyword>
<keyword evidence="4" id="KW-1185">Reference proteome</keyword>
<keyword evidence="1" id="KW-0472">Membrane</keyword>
<accession>A0ABR7F0T8</accession>
<dbReference type="EMBL" id="JACOOZ010000002">
    <property type="protein sequence ID" value="MBC5667232.1"/>
    <property type="molecule type" value="Genomic_DNA"/>
</dbReference>
<protein>
    <submittedName>
        <fullName evidence="3">PH domain-containing protein</fullName>
    </submittedName>
</protein>
<dbReference type="PANTHER" id="PTHR34473:SF2">
    <property type="entry name" value="UPF0699 TRANSMEMBRANE PROTEIN YDBT"/>
    <property type="match status" value="1"/>
</dbReference>
<dbReference type="InterPro" id="IPR005182">
    <property type="entry name" value="YdbS-like_PH"/>
</dbReference>
<comment type="caution">
    <text evidence="3">The sequence shown here is derived from an EMBL/GenBank/DDBJ whole genome shotgun (WGS) entry which is preliminary data.</text>
</comment>
<keyword evidence="1" id="KW-0812">Transmembrane</keyword>
<gene>
    <name evidence="3" type="ORF">H8S00_04435</name>
</gene>
<feature type="transmembrane region" description="Helical" evidence="1">
    <location>
        <begin position="43"/>
        <end position="65"/>
    </location>
</feature>
<reference evidence="3 4" key="1">
    <citation type="submission" date="2020-08" db="EMBL/GenBank/DDBJ databases">
        <title>Genome public.</title>
        <authorList>
            <person name="Liu C."/>
            <person name="Sun Q."/>
        </authorList>
    </citation>
    <scope>NUCLEOTIDE SEQUENCE [LARGE SCALE GENOMIC DNA]</scope>
    <source>
        <strain evidence="3 4">BX4</strain>
    </source>
</reference>
<dbReference type="Proteomes" id="UP000597877">
    <property type="component" value="Unassembled WGS sequence"/>
</dbReference>
<dbReference type="RefSeq" id="WP_118588722.1">
    <property type="nucleotide sequence ID" value="NZ_JACOOZ010000002.1"/>
</dbReference>
<evidence type="ECO:0000256" key="1">
    <source>
        <dbReference type="SAM" id="Phobius"/>
    </source>
</evidence>
<dbReference type="Pfam" id="PF03703">
    <property type="entry name" value="bPH_2"/>
    <property type="match status" value="1"/>
</dbReference>
<feature type="domain" description="YdbS-like PH" evidence="2">
    <location>
        <begin position="69"/>
        <end position="143"/>
    </location>
</feature>
<evidence type="ECO:0000259" key="2">
    <source>
        <dbReference type="Pfam" id="PF03703"/>
    </source>
</evidence>
<organism evidence="3 4">
    <name type="scientific">Eubacterium segne</name>
    <dbReference type="NCBI Taxonomy" id="2763045"/>
    <lineage>
        <taxon>Bacteria</taxon>
        <taxon>Bacillati</taxon>
        <taxon>Bacillota</taxon>
        <taxon>Clostridia</taxon>
        <taxon>Eubacteriales</taxon>
        <taxon>Eubacteriaceae</taxon>
        <taxon>Eubacterium</taxon>
    </lineage>
</organism>
<dbReference type="PANTHER" id="PTHR34473">
    <property type="entry name" value="UPF0699 TRANSMEMBRANE PROTEIN YDBS"/>
    <property type="match status" value="1"/>
</dbReference>
<name>A0ABR7F0T8_9FIRM</name>
<evidence type="ECO:0000313" key="4">
    <source>
        <dbReference type="Proteomes" id="UP000597877"/>
    </source>
</evidence>
<evidence type="ECO:0000313" key="3">
    <source>
        <dbReference type="EMBL" id="MBC5667232.1"/>
    </source>
</evidence>
<proteinExistence type="predicted"/>
<feature type="transmembrane region" description="Helical" evidence="1">
    <location>
        <begin position="12"/>
        <end position="37"/>
    </location>
</feature>
<sequence>MYEKLSKRALKNMYMAAGFATVVYLIIALVVELAIFIPNNLTIGTVILVIVTILMVINCIVSPVFRFHRYRYKIDDECIDIVEGYIFVERNIVPIERLHKLQIQRGPFDKICKVAKIVVTTAGGDVVIRFLDEEKAENIAENLKSRINKIAVCQREADIQKNGDVLDHETQGINVKKLDDK</sequence>